<organism evidence="1 2">
    <name type="scientific">Biomphalaria pfeifferi</name>
    <name type="common">Bloodfluke planorb</name>
    <name type="synonym">Freshwater snail</name>
    <dbReference type="NCBI Taxonomy" id="112525"/>
    <lineage>
        <taxon>Eukaryota</taxon>
        <taxon>Metazoa</taxon>
        <taxon>Spiralia</taxon>
        <taxon>Lophotrochozoa</taxon>
        <taxon>Mollusca</taxon>
        <taxon>Gastropoda</taxon>
        <taxon>Heterobranchia</taxon>
        <taxon>Euthyneura</taxon>
        <taxon>Panpulmonata</taxon>
        <taxon>Hygrophila</taxon>
        <taxon>Lymnaeoidea</taxon>
        <taxon>Planorbidae</taxon>
        <taxon>Biomphalaria</taxon>
    </lineage>
</organism>
<dbReference type="EMBL" id="JASAOG010000495">
    <property type="protein sequence ID" value="KAK0038698.1"/>
    <property type="molecule type" value="Genomic_DNA"/>
</dbReference>
<proteinExistence type="predicted"/>
<evidence type="ECO:0000313" key="1">
    <source>
        <dbReference type="EMBL" id="KAK0038698.1"/>
    </source>
</evidence>
<dbReference type="AlphaFoldDB" id="A0AAD8EST8"/>
<sequence>MIDYQKRGDFIDYLNKLINEPYNKDDWFNYIIEHYPDEELEEIRRKIVRLRIAAGDPEIFPVTEEHREKLKEWIDELQVA</sequence>
<reference evidence="1" key="1">
    <citation type="journal article" date="2023" name="PLoS Negl. Trop. Dis.">
        <title>A genome sequence for Biomphalaria pfeifferi, the major vector snail for the human-infecting parasite Schistosoma mansoni.</title>
        <authorList>
            <person name="Bu L."/>
            <person name="Lu L."/>
            <person name="Laidemitt M.R."/>
            <person name="Zhang S.M."/>
            <person name="Mutuku M."/>
            <person name="Mkoji G."/>
            <person name="Steinauer M."/>
            <person name="Loker E.S."/>
        </authorList>
    </citation>
    <scope>NUCLEOTIDE SEQUENCE</scope>
    <source>
        <strain evidence="1">KasaAsao</strain>
    </source>
</reference>
<dbReference type="Proteomes" id="UP001233172">
    <property type="component" value="Unassembled WGS sequence"/>
</dbReference>
<name>A0AAD8EST8_BIOPF</name>
<keyword evidence="2" id="KW-1185">Reference proteome</keyword>
<reference evidence="1" key="2">
    <citation type="submission" date="2023-04" db="EMBL/GenBank/DDBJ databases">
        <authorList>
            <person name="Bu L."/>
            <person name="Lu L."/>
            <person name="Laidemitt M.R."/>
            <person name="Zhang S.M."/>
            <person name="Mutuku M."/>
            <person name="Mkoji G."/>
            <person name="Steinauer M."/>
            <person name="Loker E.S."/>
        </authorList>
    </citation>
    <scope>NUCLEOTIDE SEQUENCE</scope>
    <source>
        <strain evidence="1">KasaAsao</strain>
        <tissue evidence="1">Whole Snail</tissue>
    </source>
</reference>
<gene>
    <name evidence="1" type="ORF">Bpfe_031559</name>
</gene>
<comment type="caution">
    <text evidence="1">The sequence shown here is derived from an EMBL/GenBank/DDBJ whole genome shotgun (WGS) entry which is preliminary data.</text>
</comment>
<evidence type="ECO:0000313" key="2">
    <source>
        <dbReference type="Proteomes" id="UP001233172"/>
    </source>
</evidence>
<protein>
    <submittedName>
        <fullName evidence="1">Uncharacterized protein</fullName>
    </submittedName>
</protein>
<accession>A0AAD8EST8</accession>